<evidence type="ECO:0000313" key="2">
    <source>
        <dbReference type="EMBL" id="SFX47704.1"/>
    </source>
</evidence>
<dbReference type="EMBL" id="FPJW01000006">
    <property type="protein sequence ID" value="SFX47704.1"/>
    <property type="molecule type" value="Genomic_DNA"/>
</dbReference>
<dbReference type="STRING" id="1122209.SAMN02745752_01777"/>
<dbReference type="Gene3D" id="3.30.450.20">
    <property type="entry name" value="PAS domain"/>
    <property type="match status" value="1"/>
</dbReference>
<dbReference type="PROSITE" id="PS50112">
    <property type="entry name" value="PAS"/>
    <property type="match status" value="1"/>
</dbReference>
<name>A0A1K1XDM4_9GAMM</name>
<dbReference type="Pfam" id="PF00989">
    <property type="entry name" value="PAS"/>
    <property type="match status" value="1"/>
</dbReference>
<organism evidence="2 3">
    <name type="scientific">Marinospirillum alkaliphilum DSM 21637</name>
    <dbReference type="NCBI Taxonomy" id="1122209"/>
    <lineage>
        <taxon>Bacteria</taxon>
        <taxon>Pseudomonadati</taxon>
        <taxon>Pseudomonadota</taxon>
        <taxon>Gammaproteobacteria</taxon>
        <taxon>Oceanospirillales</taxon>
        <taxon>Oceanospirillaceae</taxon>
        <taxon>Marinospirillum</taxon>
    </lineage>
</organism>
<evidence type="ECO:0000259" key="1">
    <source>
        <dbReference type="PROSITE" id="PS50112"/>
    </source>
</evidence>
<accession>A0A1K1XDM4</accession>
<sequence length="196" mass="21710">MSVSADESNILTELRNKAEQQLQTGTTRAGQQWSLGVDALQMLYRMSSDPGRAEDALKLLHELQVHQVELDLQSEEMATNERDLAEDLSLYRELYDSAPISFFVVDLTGKAIQGNAAAAELLGIGFNELPGQDFGTFLIPQNRPLLLDLLKRVAQSGNKDFCIVEQAKDKKGSRGLRLMASTCSRHEHLLLACCEC</sequence>
<evidence type="ECO:0000313" key="3">
    <source>
        <dbReference type="Proteomes" id="UP000182350"/>
    </source>
</evidence>
<dbReference type="Proteomes" id="UP000182350">
    <property type="component" value="Unassembled WGS sequence"/>
</dbReference>
<dbReference type="InterPro" id="IPR035965">
    <property type="entry name" value="PAS-like_dom_sf"/>
</dbReference>
<dbReference type="InterPro" id="IPR000014">
    <property type="entry name" value="PAS"/>
</dbReference>
<dbReference type="RefSeq" id="WP_072326058.1">
    <property type="nucleotide sequence ID" value="NZ_FPJW01000006.1"/>
</dbReference>
<keyword evidence="3" id="KW-1185">Reference proteome</keyword>
<dbReference type="GO" id="GO:0006355">
    <property type="term" value="P:regulation of DNA-templated transcription"/>
    <property type="evidence" value="ECO:0007669"/>
    <property type="project" value="InterPro"/>
</dbReference>
<dbReference type="InterPro" id="IPR013767">
    <property type="entry name" value="PAS_fold"/>
</dbReference>
<dbReference type="CDD" id="cd00130">
    <property type="entry name" value="PAS"/>
    <property type="match status" value="1"/>
</dbReference>
<dbReference type="AlphaFoldDB" id="A0A1K1XDM4"/>
<protein>
    <submittedName>
        <fullName evidence="2">PAS domain S-box-containing protein</fullName>
    </submittedName>
</protein>
<proteinExistence type="predicted"/>
<dbReference type="SUPFAM" id="SSF55785">
    <property type="entry name" value="PYP-like sensor domain (PAS domain)"/>
    <property type="match status" value="1"/>
</dbReference>
<gene>
    <name evidence="2" type="ORF">SAMN02745752_01777</name>
</gene>
<dbReference type="SMART" id="SM00091">
    <property type="entry name" value="PAS"/>
    <property type="match status" value="1"/>
</dbReference>
<dbReference type="NCBIfam" id="TIGR00229">
    <property type="entry name" value="sensory_box"/>
    <property type="match status" value="1"/>
</dbReference>
<reference evidence="2 3" key="1">
    <citation type="submission" date="2016-11" db="EMBL/GenBank/DDBJ databases">
        <authorList>
            <person name="Jaros S."/>
            <person name="Januszkiewicz K."/>
            <person name="Wedrychowicz H."/>
        </authorList>
    </citation>
    <scope>NUCLEOTIDE SEQUENCE [LARGE SCALE GENOMIC DNA]</scope>
    <source>
        <strain evidence="2 3">DSM 21637</strain>
    </source>
</reference>
<feature type="domain" description="PAS" evidence="1">
    <location>
        <begin position="87"/>
        <end position="157"/>
    </location>
</feature>